<evidence type="ECO:0008006" key="3">
    <source>
        <dbReference type="Google" id="ProtNLM"/>
    </source>
</evidence>
<dbReference type="InterPro" id="IPR011004">
    <property type="entry name" value="Trimer_LpxA-like_sf"/>
</dbReference>
<reference evidence="1 2" key="1">
    <citation type="journal article" date="2017" name="Biochemistry">
        <title>Identification of the Biosynthetic Pathway for the Antibiotic Bicyclomycin.</title>
        <authorList>
            <person name="Patteson J."/>
            <person name="Cai W."/>
            <person name="Johnson R.A."/>
            <person name="Santa Maria K."/>
            <person name="Li B."/>
        </authorList>
    </citation>
    <scope>NUCLEOTIDE SEQUENCE [LARGE SCALE GENOMIC DNA]</scope>
    <source>
        <strain evidence="1 2">ATCC 21532</strain>
    </source>
</reference>
<dbReference type="SUPFAM" id="SSF51161">
    <property type="entry name" value="Trimeric LpxA-like enzymes"/>
    <property type="match status" value="1"/>
</dbReference>
<protein>
    <recommendedName>
        <fullName evidence="3">Transferase</fullName>
    </recommendedName>
</protein>
<organism evidence="1 2">
    <name type="scientific">Streptomyces cinnamoneus</name>
    <name type="common">Streptoverticillium cinnamoneum</name>
    <dbReference type="NCBI Taxonomy" id="53446"/>
    <lineage>
        <taxon>Bacteria</taxon>
        <taxon>Bacillati</taxon>
        <taxon>Actinomycetota</taxon>
        <taxon>Actinomycetes</taxon>
        <taxon>Kitasatosporales</taxon>
        <taxon>Streptomycetaceae</taxon>
        <taxon>Streptomyces</taxon>
        <taxon>Streptomyces cinnamoneus group</taxon>
    </lineage>
</organism>
<dbReference type="Proteomes" id="UP000222531">
    <property type="component" value="Unassembled WGS sequence"/>
</dbReference>
<name>A0A2G1XL68_STRCJ</name>
<gene>
    <name evidence="1" type="ORF">BLA24_10495</name>
</gene>
<evidence type="ECO:0000313" key="1">
    <source>
        <dbReference type="EMBL" id="PHQ51972.1"/>
    </source>
</evidence>
<comment type="caution">
    <text evidence="1">The sequence shown here is derived from an EMBL/GenBank/DDBJ whole genome shotgun (WGS) entry which is preliminary data.</text>
</comment>
<dbReference type="Gene3D" id="2.160.10.10">
    <property type="entry name" value="Hexapeptide repeat proteins"/>
    <property type="match status" value="1"/>
</dbReference>
<sequence length="69" mass="6650">IMRMDTVHLAAGASLGPHGIVLPGTTVGEHAAIDPASLVMRGESVPAGTHWAGNPIAGAAPVGAGQCGA</sequence>
<dbReference type="AlphaFoldDB" id="A0A2G1XL68"/>
<feature type="non-terminal residue" evidence="1">
    <location>
        <position position="1"/>
    </location>
</feature>
<keyword evidence="2" id="KW-1185">Reference proteome</keyword>
<proteinExistence type="predicted"/>
<accession>A0A2G1XL68</accession>
<dbReference type="EMBL" id="NHZO01000122">
    <property type="protein sequence ID" value="PHQ51972.1"/>
    <property type="molecule type" value="Genomic_DNA"/>
</dbReference>
<evidence type="ECO:0000313" key="2">
    <source>
        <dbReference type="Proteomes" id="UP000222531"/>
    </source>
</evidence>